<dbReference type="AlphaFoldDB" id="A0A168T659"/>
<evidence type="ECO:0000313" key="7">
    <source>
        <dbReference type="Proteomes" id="UP000078561"/>
    </source>
</evidence>
<dbReference type="Gene3D" id="1.20.120.550">
    <property type="entry name" value="Membrane associated eicosanoid/glutathione metabolism-like domain"/>
    <property type="match status" value="1"/>
</dbReference>
<keyword evidence="4 5" id="KW-0472">Membrane</keyword>
<dbReference type="InParanoid" id="A0A168T659"/>
<evidence type="ECO:0000313" key="6">
    <source>
        <dbReference type="EMBL" id="SAM09538.1"/>
    </source>
</evidence>
<proteinExistence type="predicted"/>
<keyword evidence="3 5" id="KW-1133">Transmembrane helix</keyword>
<comment type="subcellular location">
    <subcellularLocation>
        <location evidence="1">Membrane</location>
    </subcellularLocation>
</comment>
<evidence type="ECO:0000256" key="5">
    <source>
        <dbReference type="SAM" id="Phobius"/>
    </source>
</evidence>
<dbReference type="Proteomes" id="UP000078561">
    <property type="component" value="Unassembled WGS sequence"/>
</dbReference>
<evidence type="ECO:0000256" key="4">
    <source>
        <dbReference type="ARBA" id="ARBA00023136"/>
    </source>
</evidence>
<keyword evidence="7" id="KW-1185">Reference proteome</keyword>
<dbReference type="Pfam" id="PF01124">
    <property type="entry name" value="MAPEG"/>
    <property type="match status" value="1"/>
</dbReference>
<name>A0A168T659_ABSGL</name>
<dbReference type="EMBL" id="LT555132">
    <property type="protein sequence ID" value="SAM09538.1"/>
    <property type="molecule type" value="Genomic_DNA"/>
</dbReference>
<dbReference type="SUPFAM" id="SSF161084">
    <property type="entry name" value="MAPEG domain-like"/>
    <property type="match status" value="1"/>
</dbReference>
<dbReference type="GO" id="GO:0016020">
    <property type="term" value="C:membrane"/>
    <property type="evidence" value="ECO:0007669"/>
    <property type="project" value="UniProtKB-SubCell"/>
</dbReference>
<feature type="transmembrane region" description="Helical" evidence="5">
    <location>
        <begin position="18"/>
        <end position="38"/>
    </location>
</feature>
<feature type="transmembrane region" description="Helical" evidence="5">
    <location>
        <begin position="97"/>
        <end position="114"/>
    </location>
</feature>
<dbReference type="OMA" id="GWHTTGS"/>
<evidence type="ECO:0000256" key="3">
    <source>
        <dbReference type="ARBA" id="ARBA00022989"/>
    </source>
</evidence>
<dbReference type="OrthoDB" id="2446850at2759"/>
<evidence type="ECO:0008006" key="8">
    <source>
        <dbReference type="Google" id="ProtNLM"/>
    </source>
</evidence>
<sequence>MAVPLEQFITDYYVKRTWIGFFTLWVLWGLVYAIRFAIGENKKPSPQDPETGATTSDKKPYPHHSRLANAHRVLFENTLLLLSVLVLNTFATGSTRAVMILTWVFFGFTVVYAFTEIGVDHHFIRLVFNFVFYGVTLAIGGLAFAHGF</sequence>
<protein>
    <recommendedName>
        <fullName evidence="8">MAPEG family protein</fullName>
    </recommendedName>
</protein>
<reference evidence="6" key="1">
    <citation type="submission" date="2016-04" db="EMBL/GenBank/DDBJ databases">
        <authorList>
            <person name="Evans L.H."/>
            <person name="Alamgir A."/>
            <person name="Owens N."/>
            <person name="Weber N.D."/>
            <person name="Virtaneva K."/>
            <person name="Barbian K."/>
            <person name="Babar A."/>
            <person name="Rosenke K."/>
        </authorList>
    </citation>
    <scope>NUCLEOTIDE SEQUENCE [LARGE SCALE GENOMIC DNA]</scope>
    <source>
        <strain evidence="6">CBS 101.48</strain>
    </source>
</reference>
<keyword evidence="2 5" id="KW-0812">Transmembrane</keyword>
<gene>
    <name evidence="6" type="primary">ABSGL_15232.1 scaffold 16253</name>
</gene>
<evidence type="ECO:0000256" key="1">
    <source>
        <dbReference type="ARBA" id="ARBA00004370"/>
    </source>
</evidence>
<dbReference type="InterPro" id="IPR023352">
    <property type="entry name" value="MAPEG-like_dom_sf"/>
</dbReference>
<accession>A0A168T659</accession>
<organism evidence="6">
    <name type="scientific">Absidia glauca</name>
    <name type="common">Pin mould</name>
    <dbReference type="NCBI Taxonomy" id="4829"/>
    <lineage>
        <taxon>Eukaryota</taxon>
        <taxon>Fungi</taxon>
        <taxon>Fungi incertae sedis</taxon>
        <taxon>Mucoromycota</taxon>
        <taxon>Mucoromycotina</taxon>
        <taxon>Mucoromycetes</taxon>
        <taxon>Mucorales</taxon>
        <taxon>Cunninghamellaceae</taxon>
        <taxon>Absidia</taxon>
    </lineage>
</organism>
<evidence type="ECO:0000256" key="2">
    <source>
        <dbReference type="ARBA" id="ARBA00022692"/>
    </source>
</evidence>
<dbReference type="InterPro" id="IPR001129">
    <property type="entry name" value="Membr-assoc_MAPEG"/>
</dbReference>
<feature type="transmembrane region" description="Helical" evidence="5">
    <location>
        <begin position="126"/>
        <end position="145"/>
    </location>
</feature>